<dbReference type="AlphaFoldDB" id="A0AAD5WI17"/>
<dbReference type="Proteomes" id="UP001196413">
    <property type="component" value="Unassembled WGS sequence"/>
</dbReference>
<proteinExistence type="predicted"/>
<evidence type="ECO:0000313" key="2">
    <source>
        <dbReference type="Proteomes" id="UP001196413"/>
    </source>
</evidence>
<sequence length="73" mass="8051">MADIQIVISYKQNFLSDLLGNRSQRIKFSTIFAHVSTVISSQARVKAVQAIYGDGERSVEKADFNAALSKAVF</sequence>
<dbReference type="EMBL" id="JAHQIW010006832">
    <property type="protein sequence ID" value="KAJ1370671.1"/>
    <property type="molecule type" value="Genomic_DNA"/>
</dbReference>
<accession>A0AAD5WI17</accession>
<evidence type="ECO:0000313" key="1">
    <source>
        <dbReference type="EMBL" id="KAJ1370671.1"/>
    </source>
</evidence>
<comment type="caution">
    <text evidence="1">The sequence shown here is derived from an EMBL/GenBank/DDBJ whole genome shotgun (WGS) entry which is preliminary data.</text>
</comment>
<reference evidence="1" key="1">
    <citation type="submission" date="2021-06" db="EMBL/GenBank/DDBJ databases">
        <title>Parelaphostrongylus tenuis whole genome reference sequence.</title>
        <authorList>
            <person name="Garwood T.J."/>
            <person name="Larsen P.A."/>
            <person name="Fountain-Jones N.M."/>
            <person name="Garbe J.R."/>
            <person name="Macchietto M.G."/>
            <person name="Kania S.A."/>
            <person name="Gerhold R.W."/>
            <person name="Richards J.E."/>
            <person name="Wolf T.M."/>
        </authorList>
    </citation>
    <scope>NUCLEOTIDE SEQUENCE</scope>
    <source>
        <strain evidence="1">MNPRO001-30</strain>
        <tissue evidence="1">Meninges</tissue>
    </source>
</reference>
<keyword evidence="2" id="KW-1185">Reference proteome</keyword>
<gene>
    <name evidence="1" type="ORF">KIN20_032457</name>
</gene>
<protein>
    <submittedName>
        <fullName evidence="1">Uncharacterized protein</fullName>
    </submittedName>
</protein>
<name>A0AAD5WI17_PARTN</name>
<organism evidence="1 2">
    <name type="scientific">Parelaphostrongylus tenuis</name>
    <name type="common">Meningeal worm</name>
    <dbReference type="NCBI Taxonomy" id="148309"/>
    <lineage>
        <taxon>Eukaryota</taxon>
        <taxon>Metazoa</taxon>
        <taxon>Ecdysozoa</taxon>
        <taxon>Nematoda</taxon>
        <taxon>Chromadorea</taxon>
        <taxon>Rhabditida</taxon>
        <taxon>Rhabditina</taxon>
        <taxon>Rhabditomorpha</taxon>
        <taxon>Strongyloidea</taxon>
        <taxon>Metastrongylidae</taxon>
        <taxon>Parelaphostrongylus</taxon>
    </lineage>
</organism>